<gene>
    <name evidence="1" type="ORF">R3P93_21920</name>
</gene>
<name>A0ABU4D675_9NOCA</name>
<evidence type="ECO:0000313" key="2">
    <source>
        <dbReference type="Proteomes" id="UP001186104"/>
    </source>
</evidence>
<dbReference type="EMBL" id="JAWLKF010000017">
    <property type="protein sequence ID" value="MDV6305232.1"/>
    <property type="molecule type" value="Genomic_DNA"/>
</dbReference>
<sequence length="174" mass="18673">MLVATGCGGATEDIPLAGPSTTSATATAPANGAWDPCTIPDAAIEDAGLAVETKSPNLVGDLPISEDWMTCFWTNPLPTPWYRVGIFSSTESLDYLRERGPFENFEPIEGLDGMRFQRAIKYDEVNCGVAFGHPGGVVYLNLDGLVMTPPLDDPCVEVERLARSIRPSLPSEGR</sequence>
<organism evidence="1 2">
    <name type="scientific">Rhodococcus cerastii</name>
    <dbReference type="NCBI Taxonomy" id="908616"/>
    <lineage>
        <taxon>Bacteria</taxon>
        <taxon>Bacillati</taxon>
        <taxon>Actinomycetota</taxon>
        <taxon>Actinomycetes</taxon>
        <taxon>Mycobacteriales</taxon>
        <taxon>Nocardiaceae</taxon>
        <taxon>Rhodococcus</taxon>
    </lineage>
</organism>
<evidence type="ECO:0000313" key="1">
    <source>
        <dbReference type="EMBL" id="MDV6305232.1"/>
    </source>
</evidence>
<accession>A0ABU4D675</accession>
<dbReference type="RefSeq" id="WP_317534124.1">
    <property type="nucleotide sequence ID" value="NZ_JAWLKF010000017.1"/>
</dbReference>
<dbReference type="InterPro" id="IPR024520">
    <property type="entry name" value="DUF3558"/>
</dbReference>
<comment type="caution">
    <text evidence="1">The sequence shown here is derived from an EMBL/GenBank/DDBJ whole genome shotgun (WGS) entry which is preliminary data.</text>
</comment>
<keyword evidence="2" id="KW-1185">Reference proteome</keyword>
<protein>
    <submittedName>
        <fullName evidence="1">DUF3558 family protein</fullName>
    </submittedName>
</protein>
<proteinExistence type="predicted"/>
<dbReference type="Proteomes" id="UP001186104">
    <property type="component" value="Unassembled WGS sequence"/>
</dbReference>
<dbReference type="Pfam" id="PF12079">
    <property type="entry name" value="DUF3558"/>
    <property type="match status" value="1"/>
</dbReference>
<reference evidence="1 2" key="1">
    <citation type="submission" date="2023-10" db="EMBL/GenBank/DDBJ databases">
        <title>Development of a sustainable strategy for remediation of hydrocarbon-contaminated territories based on the waste exchange concept.</title>
        <authorList>
            <person name="Krivoruchko A."/>
        </authorList>
    </citation>
    <scope>NUCLEOTIDE SEQUENCE [LARGE SCALE GENOMIC DNA]</scope>
    <source>
        <strain evidence="1 2">IEGM 1327</strain>
    </source>
</reference>